<reference evidence="1 2" key="1">
    <citation type="journal article" date="2010" name="BMC Genomics">
        <title>Evidence for a lineage of virulent bacteriophages that target Campylobacter.</title>
        <authorList>
            <person name="Timms A.R."/>
            <person name="Cambray-Young J."/>
            <person name="Scott A.E."/>
            <person name="Petty N.K."/>
            <person name="Connerton P.L."/>
            <person name="Clarke L."/>
            <person name="Seeger K."/>
            <person name="Quail M."/>
            <person name="Cummings N."/>
            <person name="Maskell D.J."/>
            <person name="Thomson N.R."/>
            <person name="Connerton I.F."/>
        </authorList>
    </citation>
    <scope>NUCLEOTIDE SEQUENCE [LARGE SCALE GENOMIC DNA]</scope>
</reference>
<dbReference type="RefSeq" id="YP_009169279.1">
    <property type="nucleotide sequence ID" value="NC_027997.1"/>
</dbReference>
<dbReference type="InterPro" id="IPR036162">
    <property type="entry name" value="Resolvase-like_N_sf"/>
</dbReference>
<accession>D5GVD7</accession>
<name>D5GVD7_9CAUD</name>
<evidence type="ECO:0000313" key="2">
    <source>
        <dbReference type="Proteomes" id="UP000002369"/>
    </source>
</evidence>
<organism evidence="1 2">
    <name type="scientific">Campylobacter phage CP220</name>
    <dbReference type="NCBI Taxonomy" id="2994044"/>
    <lineage>
        <taxon>Viruses</taxon>
        <taxon>Duplodnaviria</taxon>
        <taxon>Heunggongvirae</taxon>
        <taxon>Uroviricota</taxon>
        <taxon>Caudoviricetes</taxon>
        <taxon>Connertonviridae</taxon>
        <taxon>Firehammervirus</taxon>
        <taxon>Firehammervirus CP220</taxon>
    </lineage>
</organism>
<dbReference type="GeneID" id="26041427"/>
<dbReference type="EMBL" id="FN667788">
    <property type="protein sequence ID" value="CBJ93954.1"/>
    <property type="molecule type" value="Genomic_DNA"/>
</dbReference>
<dbReference type="Proteomes" id="UP000002369">
    <property type="component" value="Segment"/>
</dbReference>
<dbReference type="GO" id="GO:0003677">
    <property type="term" value="F:DNA binding"/>
    <property type="evidence" value="ECO:0007669"/>
    <property type="project" value="InterPro"/>
</dbReference>
<evidence type="ECO:0000313" key="1">
    <source>
        <dbReference type="EMBL" id="CBJ93954.1"/>
    </source>
</evidence>
<proteinExistence type="predicted"/>
<dbReference type="GO" id="GO:0000150">
    <property type="term" value="F:DNA strand exchange activity"/>
    <property type="evidence" value="ECO:0007669"/>
    <property type="project" value="InterPro"/>
</dbReference>
<protein>
    <submittedName>
        <fullName evidence="1">IS200/IS605 family transposase TnpA</fullName>
    </submittedName>
</protein>
<sequence>MIVIENKDRLCRFGFEMLQSIFRYFGTRIIVISEDIQNKSYEQELTEDLLVIIHHFSMKSYSHRRKLNKLKKSIELGESL</sequence>
<gene>
    <name evidence="1" type="ORF">CPT_0145</name>
</gene>
<dbReference type="SUPFAM" id="SSF53041">
    <property type="entry name" value="Resolvase-like"/>
    <property type="match status" value="1"/>
</dbReference>
<keyword evidence="2" id="KW-1185">Reference proteome</keyword>
<dbReference type="KEGG" id="vg:26041427"/>
<dbReference type="Gene3D" id="1.10.287.2170">
    <property type="match status" value="1"/>
</dbReference>